<evidence type="ECO:0000313" key="2">
    <source>
        <dbReference type="EMBL" id="SDD00125.1"/>
    </source>
</evidence>
<feature type="compositionally biased region" description="Low complexity" evidence="1">
    <location>
        <begin position="17"/>
        <end position="39"/>
    </location>
</feature>
<protein>
    <submittedName>
        <fullName evidence="2">Uncharacterized protein</fullName>
    </submittedName>
</protein>
<keyword evidence="3" id="KW-1185">Reference proteome</keyword>
<dbReference type="OrthoDB" id="3787964at2"/>
<dbReference type="EMBL" id="FMZM01000005">
    <property type="protein sequence ID" value="SDD00125.1"/>
    <property type="molecule type" value="Genomic_DNA"/>
</dbReference>
<sequence length="204" mass="21620">MAQVICGVVLLGGALAGCGDDASSTAEEPSATVTVTETPSPSPTPEPTPSEEPSETPSEEPSEEPPAPTEVPQSYDDAVERFDALGQEPASYRRFQTDTDIYCVLDDKELFPGCELGERDGAEDPEVCGEALTTKVGRLEFQDGRVQPVCNTDTIRGDMPDVLNPGEAARAGDVQCLNDLGGILCISLSSEAGFFARPKEYVVF</sequence>
<feature type="compositionally biased region" description="Acidic residues" evidence="1">
    <location>
        <begin position="52"/>
        <end position="63"/>
    </location>
</feature>
<proteinExistence type="predicted"/>
<dbReference type="STRING" id="1045774.SAMN05421872_105168"/>
<gene>
    <name evidence="2" type="ORF">SAMN05421872_105168</name>
</gene>
<feature type="region of interest" description="Disordered" evidence="1">
    <location>
        <begin position="17"/>
        <end position="73"/>
    </location>
</feature>
<evidence type="ECO:0000313" key="3">
    <source>
        <dbReference type="Proteomes" id="UP000199034"/>
    </source>
</evidence>
<organism evidence="2 3">
    <name type="scientific">Nocardioides lianchengensis</name>
    <dbReference type="NCBI Taxonomy" id="1045774"/>
    <lineage>
        <taxon>Bacteria</taxon>
        <taxon>Bacillati</taxon>
        <taxon>Actinomycetota</taxon>
        <taxon>Actinomycetes</taxon>
        <taxon>Propionibacteriales</taxon>
        <taxon>Nocardioidaceae</taxon>
        <taxon>Nocardioides</taxon>
    </lineage>
</organism>
<reference evidence="2 3" key="1">
    <citation type="submission" date="2016-10" db="EMBL/GenBank/DDBJ databases">
        <authorList>
            <person name="de Groot N.N."/>
        </authorList>
    </citation>
    <scope>NUCLEOTIDE SEQUENCE [LARGE SCALE GENOMIC DNA]</scope>
    <source>
        <strain evidence="2 3">CGMCC 4.6858</strain>
    </source>
</reference>
<dbReference type="AlphaFoldDB" id="A0A1G6R7Q7"/>
<name>A0A1G6R7Q7_9ACTN</name>
<evidence type="ECO:0000256" key="1">
    <source>
        <dbReference type="SAM" id="MobiDB-lite"/>
    </source>
</evidence>
<dbReference type="Proteomes" id="UP000199034">
    <property type="component" value="Unassembled WGS sequence"/>
</dbReference>
<feature type="compositionally biased region" description="Pro residues" evidence="1">
    <location>
        <begin position="40"/>
        <end position="50"/>
    </location>
</feature>
<dbReference type="RefSeq" id="WP_139175482.1">
    <property type="nucleotide sequence ID" value="NZ_FMZM01000005.1"/>
</dbReference>
<accession>A0A1G6R7Q7</accession>